<dbReference type="AlphaFoldDB" id="A0A819NRB2"/>
<proteinExistence type="predicted"/>
<name>A0A819NRB2_9BILA</name>
<gene>
    <name evidence="1" type="ORF">OVN521_LOCUS15103</name>
</gene>
<reference evidence="1" key="1">
    <citation type="submission" date="2021-02" db="EMBL/GenBank/DDBJ databases">
        <authorList>
            <person name="Nowell W R."/>
        </authorList>
    </citation>
    <scope>NUCLEOTIDE SEQUENCE</scope>
</reference>
<comment type="caution">
    <text evidence="1">The sequence shown here is derived from an EMBL/GenBank/DDBJ whole genome shotgun (WGS) entry which is preliminary data.</text>
</comment>
<sequence length="390" mass="45167">MTKNHAQFSAVWFGSKCADWDQTSRDRRAQLSPIINYNVKFSDADEYLDYIKTIQTESVVFIICDSQEQKTDANYLSFSTVVVYLYIYCFNKVKHEEWTLNKNYASKICGVFTDIDLILAKITDDAKLSLKKHFTIEYFSQNLNKQLAQFMWFQLSIDTLLHGEYSDTARDDMFYGCVAQYDGNEIELKRILDFYKVYITEQAISCQVALNFTVNGFGRPDYESVLFEIHVDCCSLSAKPFGNVQHLSFIKDEYEMLFCVGTVFRIESVEDNGTIWHVVLELCNDENIELKGFVGHFSKYVVETKRTLLALADVLTEMGEYEKVRHFSELFLSDVEPFPQNQLAGVIQSNIDHLDNHEGHYEKAMQKYETGVSMQLFQQTVELLSDEHDG</sequence>
<evidence type="ECO:0000313" key="2">
    <source>
        <dbReference type="Proteomes" id="UP000663866"/>
    </source>
</evidence>
<dbReference type="EMBL" id="CAJOBG010002366">
    <property type="protein sequence ID" value="CAF4002033.1"/>
    <property type="molecule type" value="Genomic_DNA"/>
</dbReference>
<dbReference type="Proteomes" id="UP000663866">
    <property type="component" value="Unassembled WGS sequence"/>
</dbReference>
<accession>A0A819NRB2</accession>
<keyword evidence="2" id="KW-1185">Reference proteome</keyword>
<organism evidence="1 2">
    <name type="scientific">Rotaria magnacalcarata</name>
    <dbReference type="NCBI Taxonomy" id="392030"/>
    <lineage>
        <taxon>Eukaryota</taxon>
        <taxon>Metazoa</taxon>
        <taxon>Spiralia</taxon>
        <taxon>Gnathifera</taxon>
        <taxon>Rotifera</taxon>
        <taxon>Eurotatoria</taxon>
        <taxon>Bdelloidea</taxon>
        <taxon>Philodinida</taxon>
        <taxon>Philodinidae</taxon>
        <taxon>Rotaria</taxon>
    </lineage>
</organism>
<protein>
    <submittedName>
        <fullName evidence="1">Uncharacterized protein</fullName>
    </submittedName>
</protein>
<evidence type="ECO:0000313" key="1">
    <source>
        <dbReference type="EMBL" id="CAF4002033.1"/>
    </source>
</evidence>